<dbReference type="EMBL" id="MNBE01000391">
    <property type="protein sequence ID" value="OKP10101.1"/>
    <property type="molecule type" value="Genomic_DNA"/>
</dbReference>
<dbReference type="AlphaFoldDB" id="A0A1Q5UCB6"/>
<sequence length="349" mass="38357">MDEPRSSTGASALVTVNIMDQLDNFEFAVLQPTSNANTTSTQLLSDELIIREGSPIDFDVDLDVDTAGLTDSVAVVNLAQFNLPETEQSLGISHRDVNLVAAKTTPSTANPHPEGLRWVIRESGVFDTQKEEMSAVHYGKTHNSLFKNVRDNSFFQWGLRFIPKPGQDNIFRTLVIEDFPNSVTLDRILPQIRGGAVFSASLMNTSTITGSATALITFVHQAGALNFLRLVSREGFFIGISPAKVRPVPTPTYLMSKEIETQIYHFGRTRCVLVSSPSHKALKQEVSRVLSQSRVRHSVECFGERDNDGEVTVRFHSVKSAWAACMTLASDSKLQGVSINPAFDPCSLL</sequence>
<evidence type="ECO:0000313" key="1">
    <source>
        <dbReference type="EMBL" id="OKP10101.1"/>
    </source>
</evidence>
<proteinExistence type="predicted"/>
<dbReference type="OrthoDB" id="5244622at2759"/>
<accession>A0A1Q5UCB6</accession>
<reference evidence="1 2" key="1">
    <citation type="submission" date="2016-10" db="EMBL/GenBank/DDBJ databases">
        <title>Genome sequence of the ascomycete fungus Penicillium subrubescens.</title>
        <authorList>
            <person name="De Vries R.P."/>
            <person name="Peng M."/>
            <person name="Dilokpimol A."/>
            <person name="Hilden K."/>
            <person name="Makela M.R."/>
            <person name="Grigoriev I."/>
            <person name="Riley R."/>
            <person name="Granchi Z."/>
        </authorList>
    </citation>
    <scope>NUCLEOTIDE SEQUENCE [LARGE SCALE GENOMIC DNA]</scope>
    <source>
        <strain evidence="1 2">CBS 132785</strain>
    </source>
</reference>
<evidence type="ECO:0000313" key="2">
    <source>
        <dbReference type="Proteomes" id="UP000186955"/>
    </source>
</evidence>
<name>A0A1Q5UCB6_9EURO</name>
<gene>
    <name evidence="1" type="ORF">PENSUB_4455</name>
</gene>
<dbReference type="Proteomes" id="UP000186955">
    <property type="component" value="Unassembled WGS sequence"/>
</dbReference>
<keyword evidence="2" id="KW-1185">Reference proteome</keyword>
<comment type="caution">
    <text evidence="1">The sequence shown here is derived from an EMBL/GenBank/DDBJ whole genome shotgun (WGS) entry which is preliminary data.</text>
</comment>
<protein>
    <submittedName>
        <fullName evidence="1">Uncharacterized protein</fullName>
    </submittedName>
</protein>
<organism evidence="1 2">
    <name type="scientific">Penicillium subrubescens</name>
    <dbReference type="NCBI Taxonomy" id="1316194"/>
    <lineage>
        <taxon>Eukaryota</taxon>
        <taxon>Fungi</taxon>
        <taxon>Dikarya</taxon>
        <taxon>Ascomycota</taxon>
        <taxon>Pezizomycotina</taxon>
        <taxon>Eurotiomycetes</taxon>
        <taxon>Eurotiomycetidae</taxon>
        <taxon>Eurotiales</taxon>
        <taxon>Aspergillaceae</taxon>
        <taxon>Penicillium</taxon>
    </lineage>
</organism>